<evidence type="ECO:0000313" key="11">
    <source>
        <dbReference type="EMBL" id="KAB6420798.1"/>
    </source>
</evidence>
<dbReference type="SMART" id="SM00812">
    <property type="entry name" value="Alpha_L_fucos"/>
    <property type="match status" value="1"/>
</dbReference>
<evidence type="ECO:0000313" key="16">
    <source>
        <dbReference type="Proteomes" id="UP000196036"/>
    </source>
</evidence>
<evidence type="ECO:0000313" key="14">
    <source>
        <dbReference type="EMBL" id="OUQ68665.1"/>
    </source>
</evidence>
<reference evidence="18 19" key="4">
    <citation type="journal article" date="2019" name="Nat. Med.">
        <title>A library of human gut bacterial isolates paired with longitudinal multiomics data enables mechanistic microbiome research.</title>
        <authorList>
            <person name="Poyet M."/>
            <person name="Groussin M."/>
            <person name="Gibbons S.M."/>
            <person name="Avila-Pacheco J."/>
            <person name="Jiang X."/>
            <person name="Kearney S.M."/>
            <person name="Perrotta A.R."/>
            <person name="Berdy B."/>
            <person name="Zhao S."/>
            <person name="Lieberman T.D."/>
            <person name="Swanson P.K."/>
            <person name="Smith M."/>
            <person name="Roesemann S."/>
            <person name="Alexander J.E."/>
            <person name="Rich S.A."/>
            <person name="Livny J."/>
            <person name="Vlamakis H."/>
            <person name="Clish C."/>
            <person name="Bullock K."/>
            <person name="Deik A."/>
            <person name="Scott J."/>
            <person name="Pierce K.A."/>
            <person name="Xavier R.J."/>
            <person name="Alm E.J."/>
        </authorList>
    </citation>
    <scope>NUCLEOTIDE SEQUENCE [LARGE SCALE GENOMIC DNA]</scope>
    <source>
        <strain evidence="11 19">BIOML-A7</strain>
        <strain evidence="10 18">BIOML-A74</strain>
    </source>
</reference>
<keyword evidence="5" id="KW-0378">Hydrolase</keyword>
<gene>
    <name evidence="14" type="ORF">B5E52_10940</name>
    <name evidence="15" type="ORF">DXD03_12955</name>
    <name evidence="10" type="ORF">GA574_06345</name>
    <name evidence="11" type="ORF">GAZ26_18425</name>
    <name evidence="13" type="ORF">LD004_04015</name>
    <name evidence="12" type="ORF">LDZ35_14835</name>
</gene>
<dbReference type="GO" id="GO:0004560">
    <property type="term" value="F:alpha-L-fucosidase activity"/>
    <property type="evidence" value="ECO:0007669"/>
    <property type="project" value="InterPro"/>
</dbReference>
<dbReference type="GO" id="GO:0016139">
    <property type="term" value="P:glycoside catabolic process"/>
    <property type="evidence" value="ECO:0007669"/>
    <property type="project" value="TreeGrafter"/>
</dbReference>
<accession>A0A1Y4UZU3</accession>
<evidence type="ECO:0000256" key="3">
    <source>
        <dbReference type="ARBA" id="ARBA00012662"/>
    </source>
</evidence>
<keyword evidence="4 8" id="KW-0732">Signal</keyword>
<dbReference type="Proteomes" id="UP000196036">
    <property type="component" value="Unassembled WGS sequence"/>
</dbReference>
<keyword evidence="6" id="KW-0326">Glycosidase</keyword>
<evidence type="ECO:0000256" key="8">
    <source>
        <dbReference type="SAM" id="SignalP"/>
    </source>
</evidence>
<dbReference type="Pfam" id="PF01120">
    <property type="entry name" value="Alpha_L_fucos"/>
    <property type="match status" value="1"/>
</dbReference>
<dbReference type="Proteomes" id="UP001198461">
    <property type="component" value="Unassembled WGS sequence"/>
</dbReference>
<evidence type="ECO:0000313" key="18">
    <source>
        <dbReference type="Proteomes" id="UP000435059"/>
    </source>
</evidence>
<feature type="site" description="May be important for catalysis" evidence="7">
    <location>
        <position position="297"/>
    </location>
</feature>
<dbReference type="EMBL" id="JAIWYE010000011">
    <property type="protein sequence ID" value="MCA4702776.1"/>
    <property type="molecule type" value="Genomic_DNA"/>
</dbReference>
<protein>
    <recommendedName>
        <fullName evidence="3">alpha-L-fucosidase</fullName>
        <ecNumber evidence="3">3.2.1.51</ecNumber>
    </recommendedName>
</protein>
<reference evidence="12" key="5">
    <citation type="submission" date="2023-08" db="EMBL/GenBank/DDBJ databases">
        <title>Mucin Metabolism Genes Underlie the Key Renovations of Bacteroides xylanisolvens Genomes in Captive Great Apes.</title>
        <authorList>
            <person name="Nishida A.H."/>
        </authorList>
    </citation>
    <scope>NUCLEOTIDE SEQUENCE</scope>
    <source>
        <strain evidence="13">P13.H9</strain>
        <strain evidence="12">P19.10B</strain>
    </source>
</reference>
<dbReference type="SUPFAM" id="SSF51445">
    <property type="entry name" value="(Trans)glycosidases"/>
    <property type="match status" value="1"/>
</dbReference>
<dbReference type="Proteomes" id="UP000471447">
    <property type="component" value="Unassembled WGS sequence"/>
</dbReference>
<organism evidence="14 16">
    <name type="scientific">Bacteroides xylanisolvens</name>
    <dbReference type="NCBI Taxonomy" id="371601"/>
    <lineage>
        <taxon>Bacteria</taxon>
        <taxon>Pseudomonadati</taxon>
        <taxon>Bacteroidota</taxon>
        <taxon>Bacteroidia</taxon>
        <taxon>Bacteroidales</taxon>
        <taxon>Bacteroidaceae</taxon>
        <taxon>Bacteroides</taxon>
    </lineage>
</organism>
<dbReference type="PANTHER" id="PTHR10030">
    <property type="entry name" value="ALPHA-L-FUCOSIDASE"/>
    <property type="match status" value="1"/>
</dbReference>
<dbReference type="Gene3D" id="3.20.20.80">
    <property type="entry name" value="Glycosidases"/>
    <property type="match status" value="1"/>
</dbReference>
<evidence type="ECO:0000256" key="5">
    <source>
        <dbReference type="ARBA" id="ARBA00022801"/>
    </source>
</evidence>
<dbReference type="EMBL" id="WDES01000007">
    <property type="protein sequence ID" value="KAB6089654.1"/>
    <property type="molecule type" value="Genomic_DNA"/>
</dbReference>
<evidence type="ECO:0000256" key="1">
    <source>
        <dbReference type="ARBA" id="ARBA00004071"/>
    </source>
</evidence>
<sequence length="477" mass="54392">MKKILSIILTLTLSATVFAQPLPKKLEHNEKMAWWRNAKFGMFVHWGPYCLYGGVYNGFNQRRGGAEWIMNRCKIPVREYRAKACTFNPVDFNAEELVLTAKNAGMKYIIFTTKHHDGFAMFKSNASEFNIVDYTPFKRDIVDELAKACRKHHIKLGFYYSQTQDWCNPGGGTIRKEMKEGWANPDSVAIDNFTQENLGGWDCLQRSASLDDYFRKVAIPQIKELLTNYGDVAVMWWDTPHRISKETAAEITAELAKYPQVITNDRLRRPDFPGDYKTPEGRIPHAKDIERVDWETCMNIGSSWGYKSWEKNWKSAETIIRNLNTIAARGGNYLLNVGPDPTGVVPAPALDCLRKVGEWMRVNGEAIYATQRSEIFPPWGECIRKDEKKNSVYYLSVFQWPEDGKLAFDTKYTVKEAMLLADGTKLKFTKTPGGITIQVPTQAPDKIATVVRLELKEKLPAIQLISNTAKAFEIADE</sequence>
<dbReference type="InterPro" id="IPR057739">
    <property type="entry name" value="Glyco_hydro_29_N"/>
</dbReference>
<keyword evidence="18" id="KW-1185">Reference proteome</keyword>
<evidence type="ECO:0000313" key="12">
    <source>
        <dbReference type="EMBL" id="MCA4524474.1"/>
    </source>
</evidence>
<dbReference type="PANTHER" id="PTHR10030:SF37">
    <property type="entry name" value="ALPHA-L-FUCOSIDASE-RELATED"/>
    <property type="match status" value="1"/>
</dbReference>
<dbReference type="PIRSF" id="PIRSF001092">
    <property type="entry name" value="Alpha-L-fucosidase"/>
    <property type="match status" value="1"/>
</dbReference>
<dbReference type="GO" id="GO:0006004">
    <property type="term" value="P:fucose metabolic process"/>
    <property type="evidence" value="ECO:0007669"/>
    <property type="project" value="InterPro"/>
</dbReference>
<dbReference type="EMBL" id="QSQU01000017">
    <property type="protein sequence ID" value="RGK61568.1"/>
    <property type="molecule type" value="Genomic_DNA"/>
</dbReference>
<dbReference type="InterPro" id="IPR016286">
    <property type="entry name" value="FUC_metazoa-typ"/>
</dbReference>
<dbReference type="InterPro" id="IPR017853">
    <property type="entry name" value="GH"/>
</dbReference>
<evidence type="ECO:0000313" key="15">
    <source>
        <dbReference type="EMBL" id="RGK61568.1"/>
    </source>
</evidence>
<evidence type="ECO:0000313" key="17">
    <source>
        <dbReference type="Proteomes" id="UP000261210"/>
    </source>
</evidence>
<name>A0A1Y4UZU3_9BACE</name>
<comment type="similarity">
    <text evidence="2">Belongs to the glycosyl hydrolase 29 family.</text>
</comment>
<evidence type="ECO:0000256" key="6">
    <source>
        <dbReference type="ARBA" id="ARBA00023295"/>
    </source>
</evidence>
<dbReference type="Gene3D" id="2.60.40.1180">
    <property type="entry name" value="Golgi alpha-mannosidase II"/>
    <property type="match status" value="1"/>
</dbReference>
<evidence type="ECO:0000313" key="10">
    <source>
        <dbReference type="EMBL" id="KAB6089654.1"/>
    </source>
</evidence>
<dbReference type="EMBL" id="JAIWWW010000034">
    <property type="protein sequence ID" value="MCA4524474.1"/>
    <property type="molecule type" value="Genomic_DNA"/>
</dbReference>
<feature type="signal peptide" evidence="8">
    <location>
        <begin position="1"/>
        <end position="19"/>
    </location>
</feature>
<comment type="caution">
    <text evidence="14">The sequence shown here is derived from an EMBL/GenBank/DDBJ whole genome shotgun (WGS) entry which is preliminary data.</text>
</comment>
<reference evidence="16" key="1">
    <citation type="submission" date="2017-04" db="EMBL/GenBank/DDBJ databases">
        <title>Function of individual gut microbiota members based on whole genome sequencing of pure cultures obtained from chicken caecum.</title>
        <authorList>
            <person name="Medvecky M."/>
            <person name="Cejkova D."/>
            <person name="Polansky O."/>
            <person name="Karasova D."/>
            <person name="Kubasova T."/>
            <person name="Cizek A."/>
            <person name="Rychlik I."/>
        </authorList>
    </citation>
    <scope>NUCLEOTIDE SEQUENCE [LARGE SCALE GENOMIC DNA]</scope>
    <source>
        <strain evidence="16">An109</strain>
    </source>
</reference>
<evidence type="ECO:0000313" key="13">
    <source>
        <dbReference type="EMBL" id="MCA4702776.1"/>
    </source>
</evidence>
<dbReference type="Proteomes" id="UP001197958">
    <property type="component" value="Unassembled WGS sequence"/>
</dbReference>
<dbReference type="EMBL" id="NFLW01000019">
    <property type="protein sequence ID" value="OUQ68665.1"/>
    <property type="molecule type" value="Genomic_DNA"/>
</dbReference>
<proteinExistence type="inferred from homology"/>
<dbReference type="PRINTS" id="PR00741">
    <property type="entry name" value="GLHYDRLASE29"/>
</dbReference>
<comment type="function">
    <text evidence="1">Alpha-L-fucosidase is responsible for hydrolyzing the alpha-1,6-linked fucose joined to the reducing-end N-acetylglucosamine of the carbohydrate moieties of glycoproteins.</text>
</comment>
<evidence type="ECO:0000256" key="7">
    <source>
        <dbReference type="PIRSR" id="PIRSR001092-1"/>
    </source>
</evidence>
<evidence type="ECO:0000256" key="4">
    <source>
        <dbReference type="ARBA" id="ARBA00022729"/>
    </source>
</evidence>
<evidence type="ECO:0000259" key="9">
    <source>
        <dbReference type="Pfam" id="PF01120"/>
    </source>
</evidence>
<evidence type="ECO:0000313" key="19">
    <source>
        <dbReference type="Proteomes" id="UP000471447"/>
    </source>
</evidence>
<evidence type="ECO:0000256" key="2">
    <source>
        <dbReference type="ARBA" id="ARBA00007951"/>
    </source>
</evidence>
<dbReference type="AlphaFoldDB" id="A0A1Y4UZU3"/>
<dbReference type="GO" id="GO:0005764">
    <property type="term" value="C:lysosome"/>
    <property type="evidence" value="ECO:0007669"/>
    <property type="project" value="TreeGrafter"/>
</dbReference>
<dbReference type="RefSeq" id="WP_004322896.1">
    <property type="nucleotide sequence ID" value="NZ_AP031409.1"/>
</dbReference>
<feature type="domain" description="Glycoside hydrolase family 29 N-terminal" evidence="9">
    <location>
        <begin position="23"/>
        <end position="365"/>
    </location>
</feature>
<dbReference type="Proteomes" id="UP000435059">
    <property type="component" value="Unassembled WGS sequence"/>
</dbReference>
<reference evidence="15 17" key="3">
    <citation type="submission" date="2018-08" db="EMBL/GenBank/DDBJ databases">
        <title>A genome reference for cultivated species of the human gut microbiota.</title>
        <authorList>
            <person name="Zou Y."/>
            <person name="Xue W."/>
            <person name="Luo G."/>
        </authorList>
    </citation>
    <scope>NUCLEOTIDE SEQUENCE [LARGE SCALE GENOMIC DNA]</scope>
    <source>
        <strain evidence="15 17">TF10-34</strain>
    </source>
</reference>
<reference evidence="14" key="2">
    <citation type="journal article" date="2018" name="BMC Genomics">
        <title>Whole genome sequencing and function prediction of 133 gut anaerobes isolated from chicken caecum in pure cultures.</title>
        <authorList>
            <person name="Medvecky M."/>
            <person name="Cejkova D."/>
            <person name="Polansky O."/>
            <person name="Karasova D."/>
            <person name="Kubasova T."/>
            <person name="Cizek A."/>
            <person name="Rychlik I."/>
        </authorList>
    </citation>
    <scope>NUCLEOTIDE SEQUENCE</scope>
    <source>
        <strain evidence="14">An109</strain>
    </source>
</reference>
<dbReference type="Proteomes" id="UP000261210">
    <property type="component" value="Unassembled WGS sequence"/>
</dbReference>
<dbReference type="InterPro" id="IPR013780">
    <property type="entry name" value="Glyco_hydro_b"/>
</dbReference>
<dbReference type="EC" id="3.2.1.51" evidence="3"/>
<dbReference type="EMBL" id="WDCG01000023">
    <property type="protein sequence ID" value="KAB6420798.1"/>
    <property type="molecule type" value="Genomic_DNA"/>
</dbReference>
<feature type="chain" id="PRO_5011001655" description="alpha-L-fucosidase" evidence="8">
    <location>
        <begin position="20"/>
        <end position="477"/>
    </location>
</feature>
<dbReference type="InterPro" id="IPR000933">
    <property type="entry name" value="Glyco_hydro_29"/>
</dbReference>